<evidence type="ECO:0000313" key="3">
    <source>
        <dbReference type="Proteomes" id="UP001064632"/>
    </source>
</evidence>
<accession>A0ABY6BLJ7</accession>
<keyword evidence="3" id="KW-1185">Reference proteome</keyword>
<evidence type="ECO:0000256" key="1">
    <source>
        <dbReference type="SAM" id="SignalP"/>
    </source>
</evidence>
<proteinExistence type="predicted"/>
<dbReference type="RefSeq" id="WP_261695641.1">
    <property type="nucleotide sequence ID" value="NZ_CP104694.1"/>
</dbReference>
<sequence>MTKTIVLAGSLVLTLAGMAIAAEEKKAAAAPPEMSPEQKAMMEAYEKMGAVREEHKQLAYFAGNWDAKATFWMDPKADPVTDSAKATVEPRFDGRYLHMVYKGNYQGQPFTGEGLIGFDNLKNKHYVTWIDSMSTGIWVGSGTYDAARKTYTYHGEMPDPMKPSTVVKMRQVSRIVDDKHYVFESYETHDGKEAKTMQIEYSRL</sequence>
<reference evidence="2" key="1">
    <citation type="submission" date="2022-09" db="EMBL/GenBank/DDBJ databases">
        <title>Tahibacter sp. nov., isolated from a fresh water.</title>
        <authorList>
            <person name="Baek J.H."/>
            <person name="Lee J.K."/>
            <person name="Kim J.M."/>
            <person name="Jeon C.O."/>
        </authorList>
    </citation>
    <scope>NUCLEOTIDE SEQUENCE</scope>
    <source>
        <strain evidence="2">W38</strain>
    </source>
</reference>
<organism evidence="2 3">
    <name type="scientific">Tahibacter amnicola</name>
    <dbReference type="NCBI Taxonomy" id="2976241"/>
    <lineage>
        <taxon>Bacteria</taxon>
        <taxon>Pseudomonadati</taxon>
        <taxon>Pseudomonadota</taxon>
        <taxon>Gammaproteobacteria</taxon>
        <taxon>Lysobacterales</taxon>
        <taxon>Rhodanobacteraceae</taxon>
        <taxon>Tahibacter</taxon>
    </lineage>
</organism>
<name>A0ABY6BLJ7_9GAMM</name>
<evidence type="ECO:0000313" key="2">
    <source>
        <dbReference type="EMBL" id="UXI68682.1"/>
    </source>
</evidence>
<dbReference type="Pfam" id="PF07617">
    <property type="entry name" value="DUF1579"/>
    <property type="match status" value="1"/>
</dbReference>
<feature type="chain" id="PRO_5045858186" evidence="1">
    <location>
        <begin position="22"/>
        <end position="204"/>
    </location>
</feature>
<dbReference type="InterPro" id="IPR011473">
    <property type="entry name" value="DUF1579"/>
</dbReference>
<dbReference type="EMBL" id="CP104694">
    <property type="protein sequence ID" value="UXI68682.1"/>
    <property type="molecule type" value="Genomic_DNA"/>
</dbReference>
<keyword evidence="1" id="KW-0732">Signal</keyword>
<gene>
    <name evidence="2" type="ORF">N4264_03245</name>
</gene>
<dbReference type="Proteomes" id="UP001064632">
    <property type="component" value="Chromosome"/>
</dbReference>
<feature type="signal peptide" evidence="1">
    <location>
        <begin position="1"/>
        <end position="21"/>
    </location>
</feature>
<protein>
    <submittedName>
        <fullName evidence="2">DUF1579 domain-containing protein</fullName>
    </submittedName>
</protein>